<protein>
    <submittedName>
        <fullName evidence="3">Lysophospholipase L1</fullName>
    </submittedName>
</protein>
<feature type="chain" id="PRO_5012899758" evidence="1">
    <location>
        <begin position="22"/>
        <end position="392"/>
    </location>
</feature>
<evidence type="ECO:0000259" key="2">
    <source>
        <dbReference type="Pfam" id="PF13472"/>
    </source>
</evidence>
<evidence type="ECO:0000313" key="4">
    <source>
        <dbReference type="Proteomes" id="UP000219374"/>
    </source>
</evidence>
<dbReference type="RefSeq" id="WP_097120191.1">
    <property type="nucleotide sequence ID" value="NZ_OCND01000001.1"/>
</dbReference>
<sequence length="392" mass="41935">MFWQRLCIFGFALALAATAQAARPQVWVPAWIASPAPDRRDGPPEAPLQFDNQTVRQDMRLGTSAQALRFRISNELGDAPLVLGGASARIAGESAAALPVLFDGRAEVVVPAGAALLSDPVALSAPAFAEVSLNLYYPQPARPAVRRTPLRVAEGDTQVGDDVPLSYRQNTVSAVLALRERKPVVVVALGDSITEGATATRGANGDWPALLALRLQQACPDHAVVLNAGISGNKVMDAGRSHSALARLDRDVLALPGVDHVVVFEGINDIRHGGAPDFKPGRNAADMMLGYRQIAARLQQHGIRAIGATLTPFGQSERYEPVAAATRRTLNDFIRSTDTFSALIDFDAAIRDPANPESLPAEITRDHLHPNDQGYVRMANSIDLSLFGCRAR</sequence>
<reference evidence="3 4" key="1">
    <citation type="submission" date="2017-09" db="EMBL/GenBank/DDBJ databases">
        <authorList>
            <person name="Ehlers B."/>
            <person name="Leendertz F.H."/>
        </authorList>
    </citation>
    <scope>NUCLEOTIDE SEQUENCE [LARGE SCALE GENOMIC DNA]</scope>
    <source>
        <strain evidence="3 4">CGMCC 1.10978</strain>
    </source>
</reference>
<feature type="signal peptide" evidence="1">
    <location>
        <begin position="1"/>
        <end position="21"/>
    </location>
</feature>
<dbReference type="InterPro" id="IPR036514">
    <property type="entry name" value="SGNH_hydro_sf"/>
</dbReference>
<keyword evidence="1" id="KW-0732">Signal</keyword>
<dbReference type="Pfam" id="PF13472">
    <property type="entry name" value="Lipase_GDSL_2"/>
    <property type="match status" value="1"/>
</dbReference>
<dbReference type="GO" id="GO:0016788">
    <property type="term" value="F:hydrolase activity, acting on ester bonds"/>
    <property type="evidence" value="ECO:0007669"/>
    <property type="project" value="UniProtKB-ARBA"/>
</dbReference>
<dbReference type="Gene3D" id="3.40.50.1110">
    <property type="entry name" value="SGNH hydrolase"/>
    <property type="match status" value="1"/>
</dbReference>
<dbReference type="InterPro" id="IPR013830">
    <property type="entry name" value="SGNH_hydro"/>
</dbReference>
<proteinExistence type="predicted"/>
<dbReference type="Proteomes" id="UP000219374">
    <property type="component" value="Unassembled WGS sequence"/>
</dbReference>
<accession>A0A286CX84</accession>
<dbReference type="EMBL" id="OCND01000001">
    <property type="protein sequence ID" value="SOD51000.1"/>
    <property type="molecule type" value="Genomic_DNA"/>
</dbReference>
<dbReference type="CDD" id="cd01830">
    <property type="entry name" value="XynE_like"/>
    <property type="match status" value="1"/>
</dbReference>
<gene>
    <name evidence="3" type="ORF">SAMN06296416_101399</name>
</gene>
<keyword evidence="4" id="KW-1185">Reference proteome</keyword>
<organism evidence="3 4">
    <name type="scientific">Pseudoxanthomonas wuyuanensis</name>
    <dbReference type="NCBI Taxonomy" id="1073196"/>
    <lineage>
        <taxon>Bacteria</taxon>
        <taxon>Pseudomonadati</taxon>
        <taxon>Pseudomonadota</taxon>
        <taxon>Gammaproteobacteria</taxon>
        <taxon>Lysobacterales</taxon>
        <taxon>Lysobacteraceae</taxon>
        <taxon>Pseudoxanthomonas</taxon>
    </lineage>
</organism>
<dbReference type="InterPro" id="IPR053140">
    <property type="entry name" value="GDSL_Rv0518-like"/>
</dbReference>
<dbReference type="SUPFAM" id="SSF52266">
    <property type="entry name" value="SGNH hydrolase"/>
    <property type="match status" value="1"/>
</dbReference>
<dbReference type="OrthoDB" id="1828825at2"/>
<feature type="domain" description="SGNH hydrolase-type esterase" evidence="2">
    <location>
        <begin position="188"/>
        <end position="375"/>
    </location>
</feature>
<dbReference type="PANTHER" id="PTHR43784">
    <property type="entry name" value="GDSL-LIKE LIPASE/ACYLHYDROLASE, PUTATIVE (AFU_ORTHOLOGUE AFUA_2G00820)-RELATED"/>
    <property type="match status" value="1"/>
</dbReference>
<name>A0A286CX84_9GAMM</name>
<evidence type="ECO:0000313" key="3">
    <source>
        <dbReference type="EMBL" id="SOD51000.1"/>
    </source>
</evidence>
<dbReference type="AlphaFoldDB" id="A0A286CX84"/>
<dbReference type="PANTHER" id="PTHR43784:SF2">
    <property type="entry name" value="GDSL-LIKE LIPASE_ACYLHYDROLASE, PUTATIVE (AFU_ORTHOLOGUE AFUA_2G00820)-RELATED"/>
    <property type="match status" value="1"/>
</dbReference>
<evidence type="ECO:0000256" key="1">
    <source>
        <dbReference type="SAM" id="SignalP"/>
    </source>
</evidence>